<dbReference type="EMBL" id="BAAAOA010000017">
    <property type="protein sequence ID" value="GAA1757789.1"/>
    <property type="molecule type" value="Genomic_DNA"/>
</dbReference>
<dbReference type="SUPFAM" id="SSF53756">
    <property type="entry name" value="UDP-Glycosyltransferase/glycogen phosphorylase"/>
    <property type="match status" value="1"/>
</dbReference>
<dbReference type="RefSeq" id="WP_344121432.1">
    <property type="nucleotide sequence ID" value="NZ_BAAAOA010000017.1"/>
</dbReference>
<dbReference type="Pfam" id="PF01075">
    <property type="entry name" value="Glyco_transf_9"/>
    <property type="match status" value="1"/>
</dbReference>
<dbReference type="Proteomes" id="UP001501204">
    <property type="component" value="Unassembled WGS sequence"/>
</dbReference>
<comment type="caution">
    <text evidence="3">The sequence shown here is derived from an EMBL/GenBank/DDBJ whole genome shotgun (WGS) entry which is preliminary data.</text>
</comment>
<organism evidence="3 4">
    <name type="scientific">Kocuria aegyptia</name>
    <dbReference type="NCBI Taxonomy" id="330943"/>
    <lineage>
        <taxon>Bacteria</taxon>
        <taxon>Bacillati</taxon>
        <taxon>Actinomycetota</taxon>
        <taxon>Actinomycetes</taxon>
        <taxon>Micrococcales</taxon>
        <taxon>Micrococcaceae</taxon>
        <taxon>Kocuria</taxon>
    </lineage>
</organism>
<accession>A0ABN2KJI0</accession>
<dbReference type="InterPro" id="IPR051199">
    <property type="entry name" value="LPS_LOS_Heptosyltrfase"/>
</dbReference>
<evidence type="ECO:0000313" key="4">
    <source>
        <dbReference type="Proteomes" id="UP001501204"/>
    </source>
</evidence>
<evidence type="ECO:0000256" key="1">
    <source>
        <dbReference type="ARBA" id="ARBA00022676"/>
    </source>
</evidence>
<evidence type="ECO:0000256" key="2">
    <source>
        <dbReference type="ARBA" id="ARBA00022679"/>
    </source>
</evidence>
<sequence>MSAEPGTAAATVSDRWAVDPATIGPGDVLVLRALGLGDALTAVAPLRGVRRMLPGHRIVLAAPAGVGAWLAGLGVVDGVLPVPGLVPLPPTPGGHVAVNLHGRGPLSHELLLASRPERLVGFAAPAAGHDGPPWRPDEHEVHRWCRLVAGAGGPCGPEDLRLRDHRPAPGDAPVLIHPGAASAARRWPAERWREVAADLAADGHRIVVTGSPAEADLAATVVAGIDAAENRCGTLDLDGLARTVGAAAVVLSADTGVAHVATAQAVRSVVLFGPTPPAWWGPAVDPDLHTVLWHGDPAAQAWGDPHADRLDERLAAVTPAEVLAAARAQLGASRT</sequence>
<dbReference type="CDD" id="cd03789">
    <property type="entry name" value="GT9_LPS_heptosyltransferase"/>
    <property type="match status" value="1"/>
</dbReference>
<evidence type="ECO:0000313" key="3">
    <source>
        <dbReference type="EMBL" id="GAA1757789.1"/>
    </source>
</evidence>
<dbReference type="PANTHER" id="PTHR30160">
    <property type="entry name" value="TETRAACYLDISACCHARIDE 4'-KINASE-RELATED"/>
    <property type="match status" value="1"/>
</dbReference>
<dbReference type="PANTHER" id="PTHR30160:SF1">
    <property type="entry name" value="LIPOPOLYSACCHARIDE 1,2-N-ACETYLGLUCOSAMINETRANSFERASE-RELATED"/>
    <property type="match status" value="1"/>
</dbReference>
<dbReference type="Gene3D" id="3.40.50.2000">
    <property type="entry name" value="Glycogen Phosphorylase B"/>
    <property type="match status" value="1"/>
</dbReference>
<gene>
    <name evidence="3" type="ORF">GCM10009767_16350</name>
</gene>
<proteinExistence type="predicted"/>
<name>A0ABN2KJI0_9MICC</name>
<keyword evidence="1" id="KW-0328">Glycosyltransferase</keyword>
<keyword evidence="2" id="KW-0808">Transferase</keyword>
<dbReference type="InterPro" id="IPR002201">
    <property type="entry name" value="Glyco_trans_9"/>
</dbReference>
<protein>
    <submittedName>
        <fullName evidence="3">Glycosyltransferase family 9 protein</fullName>
    </submittedName>
</protein>
<keyword evidence="4" id="KW-1185">Reference proteome</keyword>
<reference evidence="3 4" key="1">
    <citation type="journal article" date="2019" name="Int. J. Syst. Evol. Microbiol.">
        <title>The Global Catalogue of Microorganisms (GCM) 10K type strain sequencing project: providing services to taxonomists for standard genome sequencing and annotation.</title>
        <authorList>
            <consortium name="The Broad Institute Genomics Platform"/>
            <consortium name="The Broad Institute Genome Sequencing Center for Infectious Disease"/>
            <person name="Wu L."/>
            <person name="Ma J."/>
        </authorList>
    </citation>
    <scope>NUCLEOTIDE SEQUENCE [LARGE SCALE GENOMIC DNA]</scope>
    <source>
        <strain evidence="3 4">JCM 14735</strain>
    </source>
</reference>